<dbReference type="SUPFAM" id="SSF53850">
    <property type="entry name" value="Periplasmic binding protein-like II"/>
    <property type="match status" value="1"/>
</dbReference>
<dbReference type="Proteomes" id="UP001501461">
    <property type="component" value="Unassembled WGS sequence"/>
</dbReference>
<feature type="domain" description="Solute-binding protein family 5" evidence="2">
    <location>
        <begin position="83"/>
        <end position="430"/>
    </location>
</feature>
<reference evidence="3 4" key="1">
    <citation type="journal article" date="2019" name="Int. J. Syst. Evol. Microbiol.">
        <title>The Global Catalogue of Microorganisms (GCM) 10K type strain sequencing project: providing services to taxonomists for standard genome sequencing and annotation.</title>
        <authorList>
            <consortium name="The Broad Institute Genomics Platform"/>
            <consortium name="The Broad Institute Genome Sequencing Center for Infectious Disease"/>
            <person name="Wu L."/>
            <person name="Ma J."/>
        </authorList>
    </citation>
    <scope>NUCLEOTIDE SEQUENCE [LARGE SCALE GENOMIC DNA]</scope>
    <source>
        <strain evidence="3 4">JCM 13595</strain>
    </source>
</reference>
<dbReference type="Gene3D" id="3.40.190.10">
    <property type="entry name" value="Periplasmic binding protein-like II"/>
    <property type="match status" value="1"/>
</dbReference>
<evidence type="ECO:0000256" key="1">
    <source>
        <dbReference type="SAM" id="SignalP"/>
    </source>
</evidence>
<dbReference type="PROSITE" id="PS51257">
    <property type="entry name" value="PROKAR_LIPOPROTEIN"/>
    <property type="match status" value="1"/>
</dbReference>
<accession>A0ABN2U4Y6</accession>
<dbReference type="InterPro" id="IPR000914">
    <property type="entry name" value="SBP_5_dom"/>
</dbReference>
<dbReference type="EMBL" id="BAAAMN010000010">
    <property type="protein sequence ID" value="GAA2029056.1"/>
    <property type="molecule type" value="Genomic_DNA"/>
</dbReference>
<name>A0ABN2U4Y6_9MICC</name>
<feature type="signal peptide" evidence="1">
    <location>
        <begin position="1"/>
        <end position="29"/>
    </location>
</feature>
<comment type="caution">
    <text evidence="3">The sequence shown here is derived from an EMBL/GenBank/DDBJ whole genome shotgun (WGS) entry which is preliminary data.</text>
</comment>
<dbReference type="RefSeq" id="WP_343956123.1">
    <property type="nucleotide sequence ID" value="NZ_BAAAMN010000010.1"/>
</dbReference>
<evidence type="ECO:0000259" key="2">
    <source>
        <dbReference type="Pfam" id="PF00496"/>
    </source>
</evidence>
<keyword evidence="4" id="KW-1185">Reference proteome</keyword>
<dbReference type="CDD" id="cd00995">
    <property type="entry name" value="PBP2_NikA_DppA_OppA_like"/>
    <property type="match status" value="1"/>
</dbReference>
<dbReference type="Gene3D" id="3.90.76.10">
    <property type="entry name" value="Dipeptide-binding Protein, Domain 1"/>
    <property type="match status" value="1"/>
</dbReference>
<keyword evidence="1" id="KW-0732">Signal</keyword>
<evidence type="ECO:0000313" key="4">
    <source>
        <dbReference type="Proteomes" id="UP001501461"/>
    </source>
</evidence>
<feature type="chain" id="PRO_5046771870" evidence="1">
    <location>
        <begin position="30"/>
        <end position="510"/>
    </location>
</feature>
<organism evidence="3 4">
    <name type="scientific">Yaniella flava</name>
    <dbReference type="NCBI Taxonomy" id="287930"/>
    <lineage>
        <taxon>Bacteria</taxon>
        <taxon>Bacillati</taxon>
        <taxon>Actinomycetota</taxon>
        <taxon>Actinomycetes</taxon>
        <taxon>Micrococcales</taxon>
        <taxon>Micrococcaceae</taxon>
        <taxon>Yaniella</taxon>
    </lineage>
</organism>
<sequence>MKTSTPKSLIATLALLSIGLTACSGSSDAAQETPAENQTFTVAPNSFPVTLDQHSVSAEAAVFSPMQHVMQPLVVRGDNDANEVEPGLAQSWELVDDTTWRFNIHPDAEFSDGTPVTSADAAASIQRILDFGGGLAPLLEPITTMDTSDDKVLLLETETPLGTLLNTLSLVLIGPADQMDDEAFWEQPIGSGPFEVENFTVDQELVLSSDEDWWGDQDIALDELVFRSMPEQSSRLSALANNEVDLVTGITADATGEVEAMDGVEFEKIPSMGYRKLWFNSSVEPFTDPNVRRAMWHAVDVESIVKDLFGEDAMVAKAPIPQTAFGAPELEQYEYDPEYAQELLAEAGYPDGFETSIQYTDGDGTPDSQLAQAFISAWDEIGVTVNAQPKERAVFLEDFGNADYDMNLMGNSVATGDADYTLGRLYLCADERNGYCNEELDDLLNQAKAELDQDVRKDLYHEASEIIWDEAVGIFPMDSTEAYAYSDHIQDLDMDPAARHDYFSVSVNEQ</sequence>
<dbReference type="InterPro" id="IPR039424">
    <property type="entry name" value="SBP_5"/>
</dbReference>
<evidence type="ECO:0000313" key="3">
    <source>
        <dbReference type="EMBL" id="GAA2029056.1"/>
    </source>
</evidence>
<dbReference type="InterPro" id="IPR030678">
    <property type="entry name" value="Peptide/Ni-bd"/>
</dbReference>
<proteinExistence type="predicted"/>
<protein>
    <submittedName>
        <fullName evidence="3">Glutathione ABC transporter substrate-binding protein</fullName>
    </submittedName>
</protein>
<dbReference type="Gene3D" id="3.10.105.10">
    <property type="entry name" value="Dipeptide-binding Protein, Domain 3"/>
    <property type="match status" value="1"/>
</dbReference>
<gene>
    <name evidence="3" type="ORF">GCM10009720_06100</name>
</gene>
<dbReference type="Pfam" id="PF00496">
    <property type="entry name" value="SBP_bac_5"/>
    <property type="match status" value="1"/>
</dbReference>
<dbReference type="PANTHER" id="PTHR30290">
    <property type="entry name" value="PERIPLASMIC BINDING COMPONENT OF ABC TRANSPORTER"/>
    <property type="match status" value="1"/>
</dbReference>
<dbReference type="PIRSF" id="PIRSF002741">
    <property type="entry name" value="MppA"/>
    <property type="match status" value="1"/>
</dbReference>